<dbReference type="EMBL" id="AP018448">
    <property type="protein sequence ID" value="BBC37033.1"/>
    <property type="molecule type" value="Genomic_DNA"/>
</dbReference>
<proteinExistence type="predicted"/>
<evidence type="ECO:0000313" key="3">
    <source>
        <dbReference type="Proteomes" id="UP001321542"/>
    </source>
</evidence>
<feature type="region of interest" description="Disordered" evidence="1">
    <location>
        <begin position="1"/>
        <end position="57"/>
    </location>
</feature>
<evidence type="ECO:0000313" key="2">
    <source>
        <dbReference type="EMBL" id="BBC37033.1"/>
    </source>
</evidence>
<reference evidence="2 3" key="2">
    <citation type="journal article" date="2023" name="ChemBioChem">
        <title>Acyltransferase Domain Exchange between Two Independent Type I Polyketide Synthases in the Same Producer Strain of Macrolide Antibiotics.</title>
        <authorList>
            <person name="Kudo F."/>
            <person name="Kishikawa K."/>
            <person name="Tsuboi K."/>
            <person name="Kido T."/>
            <person name="Usui T."/>
            <person name="Hashimoto J."/>
            <person name="Shin-Ya K."/>
            <person name="Miyanaga A."/>
            <person name="Eguchi T."/>
        </authorList>
    </citation>
    <scope>NUCLEOTIDE SEQUENCE [LARGE SCALE GENOMIC DNA]</scope>
    <source>
        <strain evidence="2 3">A-8890</strain>
    </source>
</reference>
<sequence>MTAPRPRPAGKSITPTPDRPRTAEPTALRTVVGEPKGAARKGARTACGPDPQQGDGRYPVAWLHIRAARRRAAEPTATSKCLCGWERSAVGHAKVLALIEAHEAHRDTCPLRTIQEGRTAA</sequence>
<gene>
    <name evidence="2" type="ORF">SGFS_083270</name>
</gene>
<evidence type="ECO:0000256" key="1">
    <source>
        <dbReference type="SAM" id="MobiDB-lite"/>
    </source>
</evidence>
<dbReference type="Proteomes" id="UP001321542">
    <property type="component" value="Chromosome"/>
</dbReference>
<reference evidence="2 3" key="1">
    <citation type="journal article" date="2010" name="ChemBioChem">
        <title>Cloning and characterization of the biosynthetic gene cluster of 16-membered macrolide antibiotic FD-891: involvement of a dual functional cytochrome P450 monooxygenase catalyzing epoxidation and hydroxylation.</title>
        <authorList>
            <person name="Kudo F."/>
            <person name="Motegi A."/>
            <person name="Mizoue K."/>
            <person name="Eguchi T."/>
        </authorList>
    </citation>
    <scope>NUCLEOTIDE SEQUENCE [LARGE SCALE GENOMIC DNA]</scope>
    <source>
        <strain evidence="2 3">A-8890</strain>
    </source>
</reference>
<keyword evidence="3" id="KW-1185">Reference proteome</keyword>
<organism evidence="2 3">
    <name type="scientific">Streptomyces graminofaciens</name>
    <dbReference type="NCBI Taxonomy" id="68212"/>
    <lineage>
        <taxon>Bacteria</taxon>
        <taxon>Bacillati</taxon>
        <taxon>Actinomycetota</taxon>
        <taxon>Actinomycetes</taxon>
        <taxon>Kitasatosporales</taxon>
        <taxon>Streptomycetaceae</taxon>
        <taxon>Streptomyces</taxon>
    </lineage>
</organism>
<accession>A0ABM7FIS9</accession>
<protein>
    <submittedName>
        <fullName evidence="2">Uncharacterized protein</fullName>
    </submittedName>
</protein>
<name>A0ABM7FIS9_9ACTN</name>